<dbReference type="InterPro" id="IPR007577">
    <property type="entry name" value="GlycoTrfase_DXD_sugar-bd_CS"/>
</dbReference>
<comment type="caution">
    <text evidence="2">The sequence shown here is derived from an EMBL/GenBank/DDBJ whole genome shotgun (WGS) entry which is preliminary data.</text>
</comment>
<dbReference type="PANTHER" id="PTHR32385">
    <property type="entry name" value="MANNOSYL PHOSPHORYLINOSITOL CERAMIDE SYNTHASE"/>
    <property type="match status" value="1"/>
</dbReference>
<dbReference type="Gene3D" id="3.90.550.20">
    <property type="match status" value="1"/>
</dbReference>
<dbReference type="EMBL" id="JALJOS010000006">
    <property type="protein sequence ID" value="KAK9838007.1"/>
    <property type="molecule type" value="Genomic_DNA"/>
</dbReference>
<sequence length="352" mass="39905">MSGSGDERAGLLSKSPDIDSLIQRKLGSPRSGRELAEDNSATWTKRQSLRLAASLALLSVFILTAAKFRLLFNPAHLDQLASLPTEQHPQGIPRFWLDKLDKKLEKINQTSTLFTLANTQVATLQGGISKLFHQFSRTTEIPNRFQAWSTSWTRNHPDWHHITWTAEDNSNLAYLMSPILKGLYDKMPQDSAKADLARLLYMKHFGGCYADLDVESIRPLDELLKDESIVLARMGDKRLAHDVPNAFMCSVAGHPFWDVCLAKIIQTVDEPHADNLAGPRMLHAVLAEWDDNEYKESGELSILHHEYIFPFSWLDEDLDSHQECDYTSPEFDSDACKEAYPEAFAITYWAQN</sequence>
<evidence type="ECO:0000313" key="3">
    <source>
        <dbReference type="Proteomes" id="UP001438707"/>
    </source>
</evidence>
<dbReference type="InterPro" id="IPR029044">
    <property type="entry name" value="Nucleotide-diphossugar_trans"/>
</dbReference>
<dbReference type="SUPFAM" id="SSF53448">
    <property type="entry name" value="Nucleotide-diphospho-sugar transferases"/>
    <property type="match status" value="1"/>
</dbReference>
<keyword evidence="3" id="KW-1185">Reference proteome</keyword>
<dbReference type="GO" id="GO:0000030">
    <property type="term" value="F:mannosyltransferase activity"/>
    <property type="evidence" value="ECO:0007669"/>
    <property type="project" value="TreeGrafter"/>
</dbReference>
<dbReference type="InterPro" id="IPR051706">
    <property type="entry name" value="Glycosyltransferase_domain"/>
</dbReference>
<accession>A0AAW1RXG4</accession>
<dbReference type="GO" id="GO:0051999">
    <property type="term" value="P:mannosyl-inositol phosphorylceramide biosynthetic process"/>
    <property type="evidence" value="ECO:0007669"/>
    <property type="project" value="TreeGrafter"/>
</dbReference>
<protein>
    <submittedName>
        <fullName evidence="2">Uncharacterized protein</fullName>
    </submittedName>
</protein>
<dbReference type="Pfam" id="PF04488">
    <property type="entry name" value="Gly_transf_sug"/>
    <property type="match status" value="1"/>
</dbReference>
<dbReference type="AlphaFoldDB" id="A0AAW1RXG4"/>
<organism evidence="2 3">
    <name type="scientific">Apatococcus lobatus</name>
    <dbReference type="NCBI Taxonomy" id="904363"/>
    <lineage>
        <taxon>Eukaryota</taxon>
        <taxon>Viridiplantae</taxon>
        <taxon>Chlorophyta</taxon>
        <taxon>core chlorophytes</taxon>
        <taxon>Trebouxiophyceae</taxon>
        <taxon>Chlorellales</taxon>
        <taxon>Chlorellaceae</taxon>
        <taxon>Apatococcus</taxon>
    </lineage>
</organism>
<dbReference type="GO" id="GO:0016020">
    <property type="term" value="C:membrane"/>
    <property type="evidence" value="ECO:0007669"/>
    <property type="project" value="GOC"/>
</dbReference>
<gene>
    <name evidence="2" type="ORF">WJX74_009496</name>
</gene>
<evidence type="ECO:0000313" key="2">
    <source>
        <dbReference type="EMBL" id="KAK9838007.1"/>
    </source>
</evidence>
<name>A0AAW1RXG4_9CHLO</name>
<reference evidence="2 3" key="1">
    <citation type="journal article" date="2024" name="Nat. Commun.">
        <title>Phylogenomics reveals the evolutionary origins of lichenization in chlorophyte algae.</title>
        <authorList>
            <person name="Puginier C."/>
            <person name="Libourel C."/>
            <person name="Otte J."/>
            <person name="Skaloud P."/>
            <person name="Haon M."/>
            <person name="Grisel S."/>
            <person name="Petersen M."/>
            <person name="Berrin J.G."/>
            <person name="Delaux P.M."/>
            <person name="Dal Grande F."/>
            <person name="Keller J."/>
        </authorList>
    </citation>
    <scope>NUCLEOTIDE SEQUENCE [LARGE SCALE GENOMIC DNA]</scope>
    <source>
        <strain evidence="2 3">SAG 2145</strain>
    </source>
</reference>
<dbReference type="PANTHER" id="PTHR32385:SF23">
    <property type="entry name" value="NUCLEOTIDE-DIPHOSPHO-SUGAR TRANSFERASE"/>
    <property type="match status" value="1"/>
</dbReference>
<proteinExistence type="predicted"/>
<keyword evidence="1" id="KW-0808">Transferase</keyword>
<evidence type="ECO:0000256" key="1">
    <source>
        <dbReference type="ARBA" id="ARBA00022679"/>
    </source>
</evidence>
<dbReference type="Proteomes" id="UP001438707">
    <property type="component" value="Unassembled WGS sequence"/>
</dbReference>